<feature type="domain" description="DUF1468" evidence="3">
    <location>
        <begin position="31"/>
        <end position="171"/>
    </location>
</feature>
<accession>A0A7Y9GZN8</accession>
<feature type="transmembrane region" description="Helical" evidence="2">
    <location>
        <begin position="63"/>
        <end position="85"/>
    </location>
</feature>
<keyword evidence="2" id="KW-0812">Transmembrane</keyword>
<dbReference type="InterPro" id="IPR009936">
    <property type="entry name" value="DUF1468"/>
</dbReference>
<evidence type="ECO:0000259" key="3">
    <source>
        <dbReference type="Pfam" id="PF07331"/>
    </source>
</evidence>
<keyword evidence="5" id="KW-1185">Reference proteome</keyword>
<dbReference type="Proteomes" id="UP000549911">
    <property type="component" value="Unassembled WGS sequence"/>
</dbReference>
<gene>
    <name evidence="4" type="ORF">F4692_000085</name>
</gene>
<evidence type="ECO:0000256" key="2">
    <source>
        <dbReference type="SAM" id="Phobius"/>
    </source>
</evidence>
<reference evidence="4 5" key="1">
    <citation type="submission" date="2020-07" db="EMBL/GenBank/DDBJ databases">
        <authorList>
            <person name="Partida-Martinez L."/>
            <person name="Huntemann M."/>
            <person name="Clum A."/>
            <person name="Wang J."/>
            <person name="Palaniappan K."/>
            <person name="Ritter S."/>
            <person name="Chen I.-M."/>
            <person name="Stamatis D."/>
            <person name="Reddy T."/>
            <person name="O'Malley R."/>
            <person name="Daum C."/>
            <person name="Shapiro N."/>
            <person name="Ivanova N."/>
            <person name="Kyrpides N."/>
            <person name="Woyke T."/>
        </authorList>
    </citation>
    <scope>NUCLEOTIDE SEQUENCE [LARGE SCALE GENOMIC DNA]</scope>
    <source>
        <strain evidence="4 5">AT2.17</strain>
    </source>
</reference>
<feature type="transmembrane region" description="Helical" evidence="2">
    <location>
        <begin position="105"/>
        <end position="132"/>
    </location>
</feature>
<comment type="caution">
    <text evidence="4">The sequence shown here is derived from an EMBL/GenBank/DDBJ whole genome shotgun (WGS) entry which is preliminary data.</text>
</comment>
<reference evidence="4 5" key="2">
    <citation type="submission" date="2020-08" db="EMBL/GenBank/DDBJ databases">
        <title>The Agave Microbiome: Exploring the role of microbial communities in plant adaptations to desert environments.</title>
        <authorList>
            <person name="Partida-Martinez L.P."/>
        </authorList>
    </citation>
    <scope>NUCLEOTIDE SEQUENCE [LARGE SCALE GENOMIC DNA]</scope>
    <source>
        <strain evidence="4 5">AT2.17</strain>
    </source>
</reference>
<dbReference type="EMBL" id="JACCBW010000001">
    <property type="protein sequence ID" value="NYE34981.1"/>
    <property type="molecule type" value="Genomic_DNA"/>
</dbReference>
<dbReference type="AlphaFoldDB" id="A0A7Y9GZN8"/>
<dbReference type="RefSeq" id="WP_308645089.1">
    <property type="nucleotide sequence ID" value="NZ_JACCBW010000001.1"/>
</dbReference>
<evidence type="ECO:0000313" key="4">
    <source>
        <dbReference type="EMBL" id="NYE34981.1"/>
    </source>
</evidence>
<evidence type="ECO:0000256" key="1">
    <source>
        <dbReference type="SAM" id="MobiDB-lite"/>
    </source>
</evidence>
<sequence>MSTSLETPDTPSPAASEASSPDRDMAQLGLAALLVVVGVYTLYDASTLRVGFGDPVGPRLFPYVIGSVTVVLGLLLALATFRGSVPEAEGGEDVDLRHPADWLTVAKLVGVLLFTVLTISFLGWAVSGALLFVGCAWSLGSRTLVRDVIAGAVLAVASWYFFHEGLGVILPAGILDGVL</sequence>
<protein>
    <submittedName>
        <fullName evidence="4">Putative tricarboxylic transport membrane protein</fullName>
    </submittedName>
</protein>
<proteinExistence type="predicted"/>
<dbReference type="Pfam" id="PF07331">
    <property type="entry name" value="TctB"/>
    <property type="match status" value="1"/>
</dbReference>
<keyword evidence="2" id="KW-1133">Transmembrane helix</keyword>
<name>A0A7Y9GZN8_9ACTN</name>
<organism evidence="4 5">
    <name type="scientific">Nocardioides cavernae</name>
    <dbReference type="NCBI Taxonomy" id="1921566"/>
    <lineage>
        <taxon>Bacteria</taxon>
        <taxon>Bacillati</taxon>
        <taxon>Actinomycetota</taxon>
        <taxon>Actinomycetes</taxon>
        <taxon>Propionibacteriales</taxon>
        <taxon>Nocardioidaceae</taxon>
        <taxon>Nocardioides</taxon>
    </lineage>
</organism>
<keyword evidence="2" id="KW-0472">Membrane</keyword>
<feature type="transmembrane region" description="Helical" evidence="2">
    <location>
        <begin position="25"/>
        <end position="43"/>
    </location>
</feature>
<feature type="region of interest" description="Disordered" evidence="1">
    <location>
        <begin position="1"/>
        <end position="21"/>
    </location>
</feature>
<evidence type="ECO:0000313" key="5">
    <source>
        <dbReference type="Proteomes" id="UP000549911"/>
    </source>
</evidence>